<dbReference type="Proteomes" id="UP000198639">
    <property type="component" value="Unassembled WGS sequence"/>
</dbReference>
<keyword evidence="2" id="KW-1185">Reference proteome</keyword>
<name>A0A1I1DMD1_9BURK</name>
<evidence type="ECO:0000313" key="1">
    <source>
        <dbReference type="EMBL" id="SFB74228.1"/>
    </source>
</evidence>
<sequence length="498" mass="53157">MRTPSSHSGTIHRSRRGRPRTMRRVFLLGGLGLALAAAAGATTLYYLDDAGITPRSLGPYVERRSEGHNSVFESIGQATSRWLVGADRGNQPLRAQGWSGRVGMQASSYAAGVPDGQVVLVSDGDGLLRAIAAAQPGQVITLMPGSYQVNRTVEVARPGHAGAPIVVRADKAGSVHLALNTIEGFKVSAPYWRFENLSLQGVCSDGCEHAFHVVGNAHHFAAVNNLMVDFNAHVKVNAEQGRFPDHGLLESNTLRNTSIRVTTSSVTPVDVVAASHWVIRRNLISDFIKGASDGVSYGAFVKGAGSNNLLEQNVVLCEDRLRGAPGQRVGLSLGGGGTGREFCRDGRCITEQEDSTLRANLVASCSDDGIYLNAAARSKLIHNTLVDTGGITVRFATSSAKIDGNLVDGIIRSRDNGIVHMGDNRYSSAARLYAGSHPQRALFRDPLDFDFRWREPVERRMAASDAVPDLCGPARADKPRYGAFDDFGGCLAASPSSP</sequence>
<dbReference type="STRING" id="1164594.SAMN05216204_101204"/>
<reference evidence="2" key="1">
    <citation type="submission" date="2016-10" db="EMBL/GenBank/DDBJ databases">
        <authorList>
            <person name="Varghese N."/>
            <person name="Submissions S."/>
        </authorList>
    </citation>
    <scope>NUCLEOTIDE SEQUENCE [LARGE SCALE GENOMIC DNA]</scope>
    <source>
        <strain evidence="2">CGMCC 1.12041</strain>
    </source>
</reference>
<dbReference type="Gene3D" id="2.160.20.10">
    <property type="entry name" value="Single-stranded right-handed beta-helix, Pectin lyase-like"/>
    <property type="match status" value="1"/>
</dbReference>
<organism evidence="1 2">
    <name type="scientific">Massilia yuzhufengensis</name>
    <dbReference type="NCBI Taxonomy" id="1164594"/>
    <lineage>
        <taxon>Bacteria</taxon>
        <taxon>Pseudomonadati</taxon>
        <taxon>Pseudomonadota</taxon>
        <taxon>Betaproteobacteria</taxon>
        <taxon>Burkholderiales</taxon>
        <taxon>Oxalobacteraceae</taxon>
        <taxon>Telluria group</taxon>
        <taxon>Massilia</taxon>
    </lineage>
</organism>
<dbReference type="EMBL" id="FOLD01000001">
    <property type="protein sequence ID" value="SFB74228.1"/>
    <property type="molecule type" value="Genomic_DNA"/>
</dbReference>
<dbReference type="SUPFAM" id="SSF51126">
    <property type="entry name" value="Pectin lyase-like"/>
    <property type="match status" value="1"/>
</dbReference>
<gene>
    <name evidence="1" type="ORF">SAMN05216204_101204</name>
</gene>
<dbReference type="RefSeq" id="WP_229408345.1">
    <property type="nucleotide sequence ID" value="NZ_FOLD01000001.1"/>
</dbReference>
<protein>
    <submittedName>
        <fullName evidence="1">Parallel beta-helix repeat (Two copies)</fullName>
    </submittedName>
</protein>
<evidence type="ECO:0000313" key="2">
    <source>
        <dbReference type="Proteomes" id="UP000198639"/>
    </source>
</evidence>
<dbReference type="InterPro" id="IPR011050">
    <property type="entry name" value="Pectin_lyase_fold/virulence"/>
</dbReference>
<accession>A0A1I1DMD1</accession>
<proteinExistence type="predicted"/>
<dbReference type="AlphaFoldDB" id="A0A1I1DMD1"/>
<dbReference type="InterPro" id="IPR012334">
    <property type="entry name" value="Pectin_lyas_fold"/>
</dbReference>